<dbReference type="AlphaFoldDB" id="A0A0C3DKD0"/>
<evidence type="ECO:0000313" key="8">
    <source>
        <dbReference type="EMBL" id="KIN02438.1"/>
    </source>
</evidence>
<dbReference type="PANTHER" id="PTHR13789:SF318">
    <property type="entry name" value="GERANYLGERANYL DIPHOSPHATE REDUCTASE"/>
    <property type="match status" value="1"/>
</dbReference>
<evidence type="ECO:0000256" key="3">
    <source>
        <dbReference type="ARBA" id="ARBA00022630"/>
    </source>
</evidence>
<evidence type="ECO:0000313" key="9">
    <source>
        <dbReference type="Proteomes" id="UP000054321"/>
    </source>
</evidence>
<dbReference type="EMBL" id="KN832874">
    <property type="protein sequence ID" value="KIN02438.1"/>
    <property type="molecule type" value="Genomic_DNA"/>
</dbReference>
<dbReference type="Gene3D" id="3.50.50.60">
    <property type="entry name" value="FAD/NAD(P)-binding domain"/>
    <property type="match status" value="1"/>
</dbReference>
<dbReference type="GO" id="GO:0071949">
    <property type="term" value="F:FAD binding"/>
    <property type="evidence" value="ECO:0007669"/>
    <property type="project" value="InterPro"/>
</dbReference>
<gene>
    <name evidence="8" type="ORF">OIDMADRAFT_40388</name>
</gene>
<proteinExistence type="inferred from homology"/>
<dbReference type="SUPFAM" id="SSF54373">
    <property type="entry name" value="FAD-linked reductases, C-terminal domain"/>
    <property type="match status" value="1"/>
</dbReference>
<evidence type="ECO:0000256" key="2">
    <source>
        <dbReference type="ARBA" id="ARBA00007992"/>
    </source>
</evidence>
<protein>
    <recommendedName>
        <fullName evidence="7">FAD-binding domain-containing protein</fullName>
    </recommendedName>
</protein>
<keyword evidence="9" id="KW-1185">Reference proteome</keyword>
<dbReference type="HOGENOM" id="CLU_009665_6_3_1"/>
<evidence type="ECO:0000256" key="1">
    <source>
        <dbReference type="ARBA" id="ARBA00001974"/>
    </source>
</evidence>
<dbReference type="STRING" id="913774.A0A0C3DKD0"/>
<dbReference type="InParanoid" id="A0A0C3DKD0"/>
<keyword evidence="3" id="KW-0285">Flavoprotein</keyword>
<evidence type="ECO:0000259" key="7">
    <source>
        <dbReference type="Pfam" id="PF01494"/>
    </source>
</evidence>
<sequence>MPVATAHPAEDHSNVCPDTFHVAIIGGGIGGLAAALSLATYSPQLTNITVFEQASEYGEIGAGVGIGIQAGRVLQKLGVWERANAISGSRNGVHRSTRRWDNDGMIVDVPAVNSQGSESEVGQLWVHRAEILEVLYTEIRRKKCAKLETDKRAIKLEDHGSTVSINFADGTTAAAHLVIACDGIHSTIRSQFAIDKPSYSGRIAYRGVLPLSGTAISSNWTYPSLTVSWLAPDKHFLVFPISQNRLLNVVAFVTKPESELGGLKESWKSSAPREDLEKEYEGWTDYVQKIIGAMDPVVSKWKLNDRELLSQWCYMDGKVVLSGDAAHAMLPHQGSGAGHSIEDANVLGLAVRDYLNNPAAKLSTFTSLYEAVRLPRAQKAQITSRQAGDVYEMQGPDFEGLSFEECLPIAAEKLKDRMAWVWSGDIDKDYTIAKTRL</sequence>
<dbReference type="PRINTS" id="PR00420">
    <property type="entry name" value="RNGMNOXGNASE"/>
</dbReference>
<comment type="similarity">
    <text evidence="2">Belongs to the paxM FAD-dependent monooxygenase family.</text>
</comment>
<dbReference type="InterPro" id="IPR036188">
    <property type="entry name" value="FAD/NAD-bd_sf"/>
</dbReference>
<dbReference type="Proteomes" id="UP000054321">
    <property type="component" value="Unassembled WGS sequence"/>
</dbReference>
<dbReference type="Pfam" id="PF01494">
    <property type="entry name" value="FAD_binding_3"/>
    <property type="match status" value="1"/>
</dbReference>
<evidence type="ECO:0000256" key="6">
    <source>
        <dbReference type="ARBA" id="ARBA00023033"/>
    </source>
</evidence>
<dbReference type="InterPro" id="IPR050493">
    <property type="entry name" value="FAD-dep_Monooxygenase_BioMet"/>
</dbReference>
<reference evidence="9" key="2">
    <citation type="submission" date="2015-01" db="EMBL/GenBank/DDBJ databases">
        <title>Evolutionary Origins and Diversification of the Mycorrhizal Mutualists.</title>
        <authorList>
            <consortium name="DOE Joint Genome Institute"/>
            <consortium name="Mycorrhizal Genomics Consortium"/>
            <person name="Kohler A."/>
            <person name="Kuo A."/>
            <person name="Nagy L.G."/>
            <person name="Floudas D."/>
            <person name="Copeland A."/>
            <person name="Barry K.W."/>
            <person name="Cichocki N."/>
            <person name="Veneault-Fourrey C."/>
            <person name="LaButti K."/>
            <person name="Lindquist E.A."/>
            <person name="Lipzen A."/>
            <person name="Lundell T."/>
            <person name="Morin E."/>
            <person name="Murat C."/>
            <person name="Riley R."/>
            <person name="Ohm R."/>
            <person name="Sun H."/>
            <person name="Tunlid A."/>
            <person name="Henrissat B."/>
            <person name="Grigoriev I.V."/>
            <person name="Hibbett D.S."/>
            <person name="Martin F."/>
        </authorList>
    </citation>
    <scope>NUCLEOTIDE SEQUENCE [LARGE SCALE GENOMIC DNA]</scope>
    <source>
        <strain evidence="9">Zn</strain>
    </source>
</reference>
<feature type="domain" description="FAD-binding" evidence="7">
    <location>
        <begin position="21"/>
        <end position="380"/>
    </location>
</feature>
<dbReference type="GO" id="GO:0004497">
    <property type="term" value="F:monooxygenase activity"/>
    <property type="evidence" value="ECO:0007669"/>
    <property type="project" value="UniProtKB-KW"/>
</dbReference>
<dbReference type="InterPro" id="IPR002938">
    <property type="entry name" value="FAD-bd"/>
</dbReference>
<comment type="cofactor">
    <cofactor evidence="1">
        <name>FAD</name>
        <dbReference type="ChEBI" id="CHEBI:57692"/>
    </cofactor>
</comment>
<dbReference type="SUPFAM" id="SSF51905">
    <property type="entry name" value="FAD/NAD(P)-binding domain"/>
    <property type="match status" value="1"/>
</dbReference>
<dbReference type="OrthoDB" id="417877at2759"/>
<keyword evidence="6" id="KW-0503">Monooxygenase</keyword>
<keyword evidence="4" id="KW-0274">FAD</keyword>
<accession>A0A0C3DKD0</accession>
<name>A0A0C3DKD0_OIDMZ</name>
<dbReference type="PANTHER" id="PTHR13789">
    <property type="entry name" value="MONOOXYGENASE"/>
    <property type="match status" value="1"/>
</dbReference>
<reference evidence="8 9" key="1">
    <citation type="submission" date="2014-04" db="EMBL/GenBank/DDBJ databases">
        <authorList>
            <consortium name="DOE Joint Genome Institute"/>
            <person name="Kuo A."/>
            <person name="Martino E."/>
            <person name="Perotto S."/>
            <person name="Kohler A."/>
            <person name="Nagy L.G."/>
            <person name="Floudas D."/>
            <person name="Copeland A."/>
            <person name="Barry K.W."/>
            <person name="Cichocki N."/>
            <person name="Veneault-Fourrey C."/>
            <person name="LaButti K."/>
            <person name="Lindquist E.A."/>
            <person name="Lipzen A."/>
            <person name="Lundell T."/>
            <person name="Morin E."/>
            <person name="Murat C."/>
            <person name="Sun H."/>
            <person name="Tunlid A."/>
            <person name="Henrissat B."/>
            <person name="Grigoriev I.V."/>
            <person name="Hibbett D.S."/>
            <person name="Martin F."/>
            <person name="Nordberg H.P."/>
            <person name="Cantor M.N."/>
            <person name="Hua S.X."/>
        </authorList>
    </citation>
    <scope>NUCLEOTIDE SEQUENCE [LARGE SCALE GENOMIC DNA]</scope>
    <source>
        <strain evidence="8 9">Zn</strain>
    </source>
</reference>
<organism evidence="8 9">
    <name type="scientific">Oidiodendron maius (strain Zn)</name>
    <dbReference type="NCBI Taxonomy" id="913774"/>
    <lineage>
        <taxon>Eukaryota</taxon>
        <taxon>Fungi</taxon>
        <taxon>Dikarya</taxon>
        <taxon>Ascomycota</taxon>
        <taxon>Pezizomycotina</taxon>
        <taxon>Leotiomycetes</taxon>
        <taxon>Leotiomycetes incertae sedis</taxon>
        <taxon>Myxotrichaceae</taxon>
        <taxon>Oidiodendron</taxon>
    </lineage>
</organism>
<keyword evidence="5" id="KW-0560">Oxidoreductase</keyword>
<evidence type="ECO:0000256" key="5">
    <source>
        <dbReference type="ARBA" id="ARBA00023002"/>
    </source>
</evidence>
<evidence type="ECO:0000256" key="4">
    <source>
        <dbReference type="ARBA" id="ARBA00022827"/>
    </source>
</evidence>